<dbReference type="EMBL" id="JBHLUD010000015">
    <property type="protein sequence ID" value="MFC0547776.1"/>
    <property type="molecule type" value="Genomic_DNA"/>
</dbReference>
<dbReference type="RefSeq" id="WP_273938370.1">
    <property type="nucleotide sequence ID" value="NZ_CP097263.1"/>
</dbReference>
<feature type="domain" description="ER-bound oxygenase mpaB/mpaB'/Rubber oxygenase catalytic" evidence="1">
    <location>
        <begin position="21"/>
        <end position="249"/>
    </location>
</feature>
<dbReference type="InterPro" id="IPR018713">
    <property type="entry name" value="MPAB/Lcp_cat_dom"/>
</dbReference>
<dbReference type="Pfam" id="PF09995">
    <property type="entry name" value="MPAB_Lcp_cat"/>
    <property type="match status" value="1"/>
</dbReference>
<dbReference type="Proteomes" id="UP001589810">
    <property type="component" value="Unassembled WGS sequence"/>
</dbReference>
<comment type="caution">
    <text evidence="2">The sequence shown here is derived from an EMBL/GenBank/DDBJ whole genome shotgun (WGS) entry which is preliminary data.</text>
</comment>
<gene>
    <name evidence="2" type="ORF">ACFFH7_40145</name>
</gene>
<evidence type="ECO:0000313" key="2">
    <source>
        <dbReference type="EMBL" id="MFC0547776.1"/>
    </source>
</evidence>
<accession>A0ABV6N5B8</accession>
<reference evidence="2 3" key="1">
    <citation type="submission" date="2024-09" db="EMBL/GenBank/DDBJ databases">
        <authorList>
            <person name="Sun Q."/>
            <person name="Mori K."/>
        </authorList>
    </citation>
    <scope>NUCLEOTIDE SEQUENCE [LARGE SCALE GENOMIC DNA]</scope>
    <source>
        <strain evidence="2 3">TBRC 1432</strain>
    </source>
</reference>
<dbReference type="GO" id="GO:0016491">
    <property type="term" value="F:oxidoreductase activity"/>
    <property type="evidence" value="ECO:0007669"/>
    <property type="project" value="UniProtKB-KW"/>
</dbReference>
<dbReference type="PANTHER" id="PTHR36151:SF3">
    <property type="entry name" value="ER-BOUND OXYGENASE MPAB_MPAB'_RUBBER OXYGENASE CATALYTIC DOMAIN-CONTAINING PROTEIN"/>
    <property type="match status" value="1"/>
</dbReference>
<evidence type="ECO:0000313" key="3">
    <source>
        <dbReference type="Proteomes" id="UP001589810"/>
    </source>
</evidence>
<dbReference type="PANTHER" id="PTHR36151">
    <property type="entry name" value="BLR2777 PROTEIN"/>
    <property type="match status" value="1"/>
</dbReference>
<organism evidence="2 3">
    <name type="scientific">Kutzneria chonburiensis</name>
    <dbReference type="NCBI Taxonomy" id="1483604"/>
    <lineage>
        <taxon>Bacteria</taxon>
        <taxon>Bacillati</taxon>
        <taxon>Actinomycetota</taxon>
        <taxon>Actinomycetes</taxon>
        <taxon>Pseudonocardiales</taxon>
        <taxon>Pseudonocardiaceae</taxon>
        <taxon>Kutzneria</taxon>
    </lineage>
</organism>
<dbReference type="EC" id="1.-.-.-" evidence="2"/>
<name>A0ABV6N5B8_9PSEU</name>
<protein>
    <submittedName>
        <fullName evidence="2">Oxygenase MpaB family protein</fullName>
        <ecNumber evidence="2">1.-.-.-</ecNumber>
    </submittedName>
</protein>
<keyword evidence="3" id="KW-1185">Reference proteome</keyword>
<proteinExistence type="predicted"/>
<keyword evidence="2" id="KW-0560">Oxidoreductase</keyword>
<evidence type="ECO:0000259" key="1">
    <source>
        <dbReference type="Pfam" id="PF09995"/>
    </source>
</evidence>
<sequence length="288" mass="31610">MSAVPSNGADPGLVGPNSVTWQLHADPAMWLAGIASLFLQSLHPLAAAGVVQNSNFREDPLGRLMRTARFVAMSTYAPLDEVHAGAAKVRAVHRSLRGKDPDTGRTFRIDRPDLLLWVHCAEVAMFLSIVRRAGFRLTKAQADRYFDEQRHSAALVGLDPDEVPGSTAEMSTYLRDMRAELRRGEDSEVVYEFLHKPPLPGVLGLGLPVYEPTVAHLAYSLLPRWAIRLHGHSAYSPATSTAMLRAVRSAALLVPAPVRWRAPHGFVPRAMRRLGPSVRPSTKLLPVD</sequence>